<gene>
    <name evidence="3" type="ORF">OMAR00292_LOCUS4704</name>
    <name evidence="4" type="ORF">OMAR00292_LOCUS4705</name>
</gene>
<dbReference type="AlphaFoldDB" id="A0A6U9L1C1"/>
<evidence type="ECO:0000259" key="2">
    <source>
        <dbReference type="Pfam" id="PF26235"/>
    </source>
</evidence>
<feature type="region of interest" description="Disordered" evidence="1">
    <location>
        <begin position="1"/>
        <end position="26"/>
    </location>
</feature>
<dbReference type="EMBL" id="HBIT01009164">
    <property type="protein sequence ID" value="CAE0618828.1"/>
    <property type="molecule type" value="Transcribed_RNA"/>
</dbReference>
<accession>A0A6U9L1C1</accession>
<dbReference type="EMBL" id="HBIT01009165">
    <property type="protein sequence ID" value="CAE0618829.1"/>
    <property type="molecule type" value="Transcribed_RNA"/>
</dbReference>
<feature type="domain" description="KKT2/KKT3 zinc finger" evidence="2">
    <location>
        <begin position="66"/>
        <end position="109"/>
    </location>
</feature>
<organism evidence="4">
    <name type="scientific">Oxyrrhis marina</name>
    <name type="common">Dinoflagellate</name>
    <dbReference type="NCBI Taxonomy" id="2969"/>
    <lineage>
        <taxon>Eukaryota</taxon>
        <taxon>Sar</taxon>
        <taxon>Alveolata</taxon>
        <taxon>Dinophyceae</taxon>
        <taxon>Oxyrrhinales</taxon>
        <taxon>Oxyrrhinaceae</taxon>
        <taxon>Oxyrrhis</taxon>
    </lineage>
</organism>
<evidence type="ECO:0000313" key="3">
    <source>
        <dbReference type="EMBL" id="CAE0618828.1"/>
    </source>
</evidence>
<dbReference type="Pfam" id="PF26235">
    <property type="entry name" value="zf-KKT2_KKT3"/>
    <property type="match status" value="1"/>
</dbReference>
<protein>
    <recommendedName>
        <fullName evidence="2">KKT2/KKT3 zinc finger domain-containing protein</fullName>
    </recommendedName>
</protein>
<reference evidence="4" key="1">
    <citation type="submission" date="2021-01" db="EMBL/GenBank/DDBJ databases">
        <authorList>
            <person name="Corre E."/>
            <person name="Pelletier E."/>
            <person name="Niang G."/>
            <person name="Scheremetjew M."/>
            <person name="Finn R."/>
            <person name="Kale V."/>
            <person name="Holt S."/>
            <person name="Cochrane G."/>
            <person name="Meng A."/>
            <person name="Brown T."/>
            <person name="Cohen L."/>
        </authorList>
    </citation>
    <scope>NUCLEOTIDE SEQUENCE</scope>
    <source>
        <strain evidence="4">CCMP1795</strain>
    </source>
</reference>
<sequence length="119" mass="13430">MSASARVSVSPSPGRELDGSPSADSQRHYRALKILTLQERQRLPKPSRCPAGHHLQQSSLNELRDEKFHFALGGFFCSRCQVHSDNLTNKQLWRCAPCSYFACSMCARELAESGYRDKE</sequence>
<feature type="compositionally biased region" description="Low complexity" evidence="1">
    <location>
        <begin position="1"/>
        <end position="14"/>
    </location>
</feature>
<dbReference type="InterPro" id="IPR058800">
    <property type="entry name" value="Znf-KKT2_KKT3"/>
</dbReference>
<evidence type="ECO:0000256" key="1">
    <source>
        <dbReference type="SAM" id="MobiDB-lite"/>
    </source>
</evidence>
<name>A0A6U9L1C1_OXYMA</name>
<proteinExistence type="predicted"/>
<evidence type="ECO:0000313" key="4">
    <source>
        <dbReference type="EMBL" id="CAE0618829.1"/>
    </source>
</evidence>